<dbReference type="InterPro" id="IPR050627">
    <property type="entry name" value="Nitroreductase/BluB"/>
</dbReference>
<evidence type="ECO:0000256" key="2">
    <source>
        <dbReference type="ARBA" id="ARBA00022630"/>
    </source>
</evidence>
<keyword evidence="4" id="KW-0547">Nucleotide-binding</keyword>
<comment type="subunit">
    <text evidence="1">Homooctamer.</text>
</comment>
<dbReference type="PANTHER" id="PTHR23026">
    <property type="entry name" value="NADPH NITROREDUCTASE"/>
    <property type="match status" value="1"/>
</dbReference>
<evidence type="ECO:0000256" key="8">
    <source>
        <dbReference type="ARBA" id="ARBA00051314"/>
    </source>
</evidence>
<dbReference type="InterPro" id="IPR012825">
    <property type="entry name" value="BluB"/>
</dbReference>
<proteinExistence type="inferred from homology"/>
<gene>
    <name evidence="14" type="primary">bluB</name>
    <name evidence="14" type="ORF">OLMES_4860</name>
</gene>
<dbReference type="InterPro" id="IPR029479">
    <property type="entry name" value="Nitroreductase"/>
</dbReference>
<feature type="domain" description="Nitroreductase" evidence="13">
    <location>
        <begin position="40"/>
        <end position="207"/>
    </location>
</feature>
<keyword evidence="2" id="KW-0285">Flavoprotein</keyword>
<keyword evidence="6" id="KW-0560">Oxidoreductase</keyword>
<dbReference type="Proteomes" id="UP000196027">
    <property type="component" value="Chromosome"/>
</dbReference>
<evidence type="ECO:0000256" key="5">
    <source>
        <dbReference type="ARBA" id="ARBA00022857"/>
    </source>
</evidence>
<comment type="similarity">
    <text evidence="9">Belongs to the BluB family.</text>
</comment>
<dbReference type="PANTHER" id="PTHR23026:SF90">
    <property type="entry name" value="IODOTYROSINE DEIODINASE 1"/>
    <property type="match status" value="1"/>
</dbReference>
<evidence type="ECO:0000259" key="13">
    <source>
        <dbReference type="Pfam" id="PF00881"/>
    </source>
</evidence>
<dbReference type="EC" id="1.13.11.79" evidence="10"/>
<reference evidence="14 15" key="1">
    <citation type="submission" date="2017-05" db="EMBL/GenBank/DDBJ databases">
        <title>Genomic insights into alkan degradation activity of Oleiphilus messinensis.</title>
        <authorList>
            <person name="Kozyavkin S.A."/>
            <person name="Slesarev A.I."/>
            <person name="Golyshin P.N."/>
            <person name="Korzhenkov A."/>
            <person name="Golyshina O.N."/>
            <person name="Toshchakov S.V."/>
        </authorList>
    </citation>
    <scope>NUCLEOTIDE SEQUENCE [LARGE SCALE GENOMIC DNA]</scope>
    <source>
        <strain evidence="14 15">ME102</strain>
    </source>
</reference>
<keyword evidence="3" id="KW-0288">FMN</keyword>
<feature type="region of interest" description="Disordered" evidence="12">
    <location>
        <begin position="1"/>
        <end position="30"/>
    </location>
</feature>
<evidence type="ECO:0000256" key="1">
    <source>
        <dbReference type="ARBA" id="ARBA00011823"/>
    </source>
</evidence>
<evidence type="ECO:0000313" key="14">
    <source>
        <dbReference type="EMBL" id="ARU58848.1"/>
    </source>
</evidence>
<evidence type="ECO:0000256" key="10">
    <source>
        <dbReference type="ARBA" id="ARBA00066311"/>
    </source>
</evidence>
<dbReference type="RefSeq" id="WP_087463582.1">
    <property type="nucleotide sequence ID" value="NZ_CP021425.1"/>
</dbReference>
<evidence type="ECO:0000256" key="6">
    <source>
        <dbReference type="ARBA" id="ARBA00023002"/>
    </source>
</evidence>
<sequence length="267" mass="30305">MNENLTTKLPRHKAKSSPELDDTPPGRFSDGDRAGLYKAIYERRDVRSEFLAKTVPEDVLARVLLAAHHAPSVGFMQPWDFLVIRSSPVREQIYDAFVSANEASAEQFEGERQSLYRSLKLEGILDAPLNICVTCDRNRAGPVVLGRTVAPEMDLYSTVCAVQNLWLAARTEGLGVGWVSIIQRQALHDILGIPQNIVPVAYLCLGYTSRFYRSPELAEKGWRQRLPLDSLVRFDGWDSTQESTHLSDSEETLLERIRQRQKHFDFF</sequence>
<keyword evidence="5" id="KW-0521">NADP</keyword>
<dbReference type="InterPro" id="IPR000415">
    <property type="entry name" value="Nitroreductase-like"/>
</dbReference>
<evidence type="ECO:0000256" key="9">
    <source>
        <dbReference type="ARBA" id="ARBA00061097"/>
    </source>
</evidence>
<evidence type="ECO:0000313" key="15">
    <source>
        <dbReference type="Proteomes" id="UP000196027"/>
    </source>
</evidence>
<keyword evidence="15" id="KW-1185">Reference proteome</keyword>
<dbReference type="GO" id="GO:0102919">
    <property type="term" value="F:5,6-dimethylbenzimidazole synthase activity"/>
    <property type="evidence" value="ECO:0007669"/>
    <property type="project" value="UniProtKB-EC"/>
</dbReference>
<accession>A0A1Y0IE81</accession>
<evidence type="ECO:0000256" key="12">
    <source>
        <dbReference type="SAM" id="MobiDB-lite"/>
    </source>
</evidence>
<evidence type="ECO:0000256" key="11">
    <source>
        <dbReference type="ARBA" id="ARBA00068702"/>
    </source>
</evidence>
<dbReference type="Gene3D" id="3.40.109.10">
    <property type="entry name" value="NADH Oxidase"/>
    <property type="match status" value="1"/>
</dbReference>
<dbReference type="OrthoDB" id="9773807at2"/>
<dbReference type="AlphaFoldDB" id="A0A1Y0IE81"/>
<evidence type="ECO:0000256" key="3">
    <source>
        <dbReference type="ARBA" id="ARBA00022643"/>
    </source>
</evidence>
<organism evidence="14 15">
    <name type="scientific">Oleiphilus messinensis</name>
    <dbReference type="NCBI Taxonomy" id="141451"/>
    <lineage>
        <taxon>Bacteria</taxon>
        <taxon>Pseudomonadati</taxon>
        <taxon>Pseudomonadota</taxon>
        <taxon>Gammaproteobacteria</taxon>
        <taxon>Oceanospirillales</taxon>
        <taxon>Oleiphilaceae</taxon>
        <taxon>Oleiphilus</taxon>
    </lineage>
</organism>
<dbReference type="EMBL" id="CP021425">
    <property type="protein sequence ID" value="ARU58848.1"/>
    <property type="molecule type" value="Genomic_DNA"/>
</dbReference>
<dbReference type="CDD" id="cd02145">
    <property type="entry name" value="BluB"/>
    <property type="match status" value="1"/>
</dbReference>
<evidence type="ECO:0000256" key="4">
    <source>
        <dbReference type="ARBA" id="ARBA00022741"/>
    </source>
</evidence>
<name>A0A1Y0IE81_9GAMM</name>
<dbReference type="Pfam" id="PF00881">
    <property type="entry name" value="Nitroreductase"/>
    <property type="match status" value="1"/>
</dbReference>
<comment type="catalytic activity">
    <reaction evidence="8">
        <text>FMNH2 + O2 = dialurate + 5,6-dimethylbenzimidazole + D-erythrose 4-phosphate + H(+)</text>
        <dbReference type="Rhea" id="RHEA:27345"/>
        <dbReference type="ChEBI" id="CHEBI:15378"/>
        <dbReference type="ChEBI" id="CHEBI:15379"/>
        <dbReference type="ChEBI" id="CHEBI:15890"/>
        <dbReference type="ChEBI" id="CHEBI:16897"/>
        <dbReference type="ChEBI" id="CHEBI:57618"/>
        <dbReference type="ChEBI" id="CHEBI:140629"/>
        <dbReference type="EC" id="1.13.11.79"/>
    </reaction>
</comment>
<dbReference type="KEGG" id="ome:OLMES_4860"/>
<dbReference type="NCBIfam" id="TIGR02476">
    <property type="entry name" value="BluB"/>
    <property type="match status" value="1"/>
</dbReference>
<dbReference type="GO" id="GO:0009236">
    <property type="term" value="P:cobalamin biosynthetic process"/>
    <property type="evidence" value="ECO:0007669"/>
    <property type="project" value="UniProtKB-ARBA"/>
</dbReference>
<protein>
    <recommendedName>
        <fullName evidence="11">5,6-dimethylbenzimidazole synthase</fullName>
        <ecNumber evidence="10">1.13.11.79</ecNumber>
    </recommendedName>
</protein>
<dbReference type="FunFam" id="3.40.109.10:FF:000013">
    <property type="entry name" value="5,6-dimethylbenzimidazole synthase"/>
    <property type="match status" value="1"/>
</dbReference>
<dbReference type="SUPFAM" id="SSF55469">
    <property type="entry name" value="FMN-dependent nitroreductase-like"/>
    <property type="match status" value="1"/>
</dbReference>
<dbReference type="GO" id="GO:0000166">
    <property type="term" value="F:nucleotide binding"/>
    <property type="evidence" value="ECO:0007669"/>
    <property type="project" value="UniProtKB-KW"/>
</dbReference>
<evidence type="ECO:0000256" key="7">
    <source>
        <dbReference type="ARBA" id="ARBA00023027"/>
    </source>
</evidence>
<keyword evidence="7" id="KW-0520">NAD</keyword>